<comment type="caution">
    <text evidence="2">The sequence shown here is derived from an EMBL/GenBank/DDBJ whole genome shotgun (WGS) entry which is preliminary data.</text>
</comment>
<gene>
    <name evidence="2" type="ORF">ACFSC3_06105</name>
</gene>
<dbReference type="Proteomes" id="UP001597283">
    <property type="component" value="Unassembled WGS sequence"/>
</dbReference>
<sequence>MPKALSQFSITQEADGYVLQIEDEDGETTEYSATLEQIDDIAIAIEDLDIVDEDDPALLGEDDEERVEDED</sequence>
<evidence type="ECO:0000313" key="3">
    <source>
        <dbReference type="Proteomes" id="UP001597283"/>
    </source>
</evidence>
<evidence type="ECO:0000313" key="2">
    <source>
        <dbReference type="EMBL" id="MFD1787137.1"/>
    </source>
</evidence>
<accession>A0ABW4NAG1</accession>
<protein>
    <submittedName>
        <fullName evidence="2">Uncharacterized protein</fullName>
    </submittedName>
</protein>
<proteinExistence type="predicted"/>
<dbReference type="EMBL" id="JBHUFC010000002">
    <property type="protein sequence ID" value="MFD1787137.1"/>
    <property type="molecule type" value="Genomic_DNA"/>
</dbReference>
<keyword evidence="3" id="KW-1185">Reference proteome</keyword>
<evidence type="ECO:0000256" key="1">
    <source>
        <dbReference type="SAM" id="MobiDB-lite"/>
    </source>
</evidence>
<feature type="region of interest" description="Disordered" evidence="1">
    <location>
        <begin position="52"/>
        <end position="71"/>
    </location>
</feature>
<reference evidence="3" key="1">
    <citation type="journal article" date="2019" name="Int. J. Syst. Evol. Microbiol.">
        <title>The Global Catalogue of Microorganisms (GCM) 10K type strain sequencing project: providing services to taxonomists for standard genome sequencing and annotation.</title>
        <authorList>
            <consortium name="The Broad Institute Genomics Platform"/>
            <consortium name="The Broad Institute Genome Sequencing Center for Infectious Disease"/>
            <person name="Wu L."/>
            <person name="Ma J."/>
        </authorList>
    </citation>
    <scope>NUCLEOTIDE SEQUENCE [LARGE SCALE GENOMIC DNA]</scope>
    <source>
        <strain evidence="3">Q85</strain>
    </source>
</reference>
<dbReference type="RefSeq" id="WP_380939505.1">
    <property type="nucleotide sequence ID" value="NZ_JBHUFC010000002.1"/>
</dbReference>
<organism evidence="2 3">
    <name type="scientific">Sphingomonas floccifaciens</name>
    <dbReference type="NCBI Taxonomy" id="1844115"/>
    <lineage>
        <taxon>Bacteria</taxon>
        <taxon>Pseudomonadati</taxon>
        <taxon>Pseudomonadota</taxon>
        <taxon>Alphaproteobacteria</taxon>
        <taxon>Sphingomonadales</taxon>
        <taxon>Sphingomonadaceae</taxon>
        <taxon>Sphingomonas</taxon>
    </lineage>
</organism>
<name>A0ABW4NAG1_9SPHN</name>